<dbReference type="Proteomes" id="UP000031631">
    <property type="component" value="Chromosome"/>
</dbReference>
<evidence type="ECO:0000313" key="1">
    <source>
        <dbReference type="EMBL" id="BAO44845.1"/>
    </source>
</evidence>
<reference evidence="1 2" key="1">
    <citation type="journal article" date="2014" name="PLoS ONE">
        <title>Physiological and genomic features of a novel sulfur-oxidizing gammaproteobacterium belonging to a previously uncultivated symbiotic lineage isolated from a hydrothermal vent.</title>
        <authorList>
            <person name="Nunoura T."/>
            <person name="Takaki Y."/>
            <person name="Kazama H."/>
            <person name="Kakuta J."/>
            <person name="Shimamura S."/>
            <person name="Makita H."/>
            <person name="Hirai M."/>
            <person name="Miyazaki M."/>
            <person name="Takai K."/>
        </authorList>
    </citation>
    <scope>NUCLEOTIDE SEQUENCE [LARGE SCALE GENOMIC DNA]</scope>
    <source>
        <strain evidence="1 2">Hiromi1</strain>
    </source>
</reference>
<organism evidence="1 2">
    <name type="scientific">Thiolapillus brandeum</name>
    <dbReference type="NCBI Taxonomy" id="1076588"/>
    <lineage>
        <taxon>Bacteria</taxon>
        <taxon>Pseudomonadati</taxon>
        <taxon>Pseudomonadota</taxon>
        <taxon>Gammaproteobacteria</taxon>
        <taxon>Chromatiales</taxon>
        <taxon>Sedimenticolaceae</taxon>
        <taxon>Thiolapillus</taxon>
    </lineage>
</organism>
<gene>
    <name evidence="1" type="ORF">TBH_C1930</name>
</gene>
<evidence type="ECO:0008006" key="3">
    <source>
        <dbReference type="Google" id="ProtNLM"/>
    </source>
</evidence>
<dbReference type="OrthoDB" id="5892138at2"/>
<evidence type="ECO:0000313" key="2">
    <source>
        <dbReference type="Proteomes" id="UP000031631"/>
    </source>
</evidence>
<dbReference type="KEGG" id="tbn:TBH_C1930"/>
<dbReference type="RefSeq" id="WP_041068062.1">
    <property type="nucleotide sequence ID" value="NZ_AP012273.1"/>
</dbReference>
<sequence length="236" mass="27048">MILENYYRIEQNRIRVSAEQASQFAKKIANDFNPLHDPDSRRFCVPGDLLFGLILDQYGLSQHMRFEFSGMVGNGVELHFPEEDGEHLSILDDNNKEYLRVQRSGETIHDKALISRLVQAYVAFSGHAFPWVLVPLMEAHGVMINPDRPLIIYENMEIHLNNLAMEDPQLRLSGTCFNLDGKRGEVQLNYTLSDQGNDIGHGSKNMVLGGLRPWDKDRMGALVEEYLARQERFSRN</sequence>
<name>A0A7U6JJ84_9GAMM</name>
<protein>
    <recommendedName>
        <fullName evidence="3">DUF3581 family protein</fullName>
    </recommendedName>
</protein>
<dbReference type="AlphaFoldDB" id="A0A7U6JJ84"/>
<dbReference type="InterPro" id="IPR021974">
    <property type="entry name" value="DUF3581"/>
</dbReference>
<proteinExistence type="predicted"/>
<keyword evidence="2" id="KW-1185">Reference proteome</keyword>
<dbReference type="Pfam" id="PF12119">
    <property type="entry name" value="DUF3581"/>
    <property type="match status" value="1"/>
</dbReference>
<dbReference type="EMBL" id="AP012273">
    <property type="protein sequence ID" value="BAO44845.1"/>
    <property type="molecule type" value="Genomic_DNA"/>
</dbReference>
<accession>A0A7U6JJ84</accession>